<dbReference type="Pfam" id="PF01979">
    <property type="entry name" value="Amidohydro_1"/>
    <property type="match status" value="1"/>
</dbReference>
<keyword evidence="3" id="KW-0378">Hydrolase</keyword>
<comment type="cofactor">
    <cofactor evidence="1">
        <name>Zn(2+)</name>
        <dbReference type="ChEBI" id="CHEBI:29105"/>
    </cofactor>
</comment>
<keyword evidence="4" id="KW-0862">Zinc</keyword>
<evidence type="ECO:0000259" key="5">
    <source>
        <dbReference type="Pfam" id="PF01979"/>
    </source>
</evidence>
<organism evidence="6 7">
    <name type="scientific">Mya arenaria</name>
    <name type="common">Soft-shell clam</name>
    <dbReference type="NCBI Taxonomy" id="6604"/>
    <lineage>
        <taxon>Eukaryota</taxon>
        <taxon>Metazoa</taxon>
        <taxon>Spiralia</taxon>
        <taxon>Lophotrochozoa</taxon>
        <taxon>Mollusca</taxon>
        <taxon>Bivalvia</taxon>
        <taxon>Autobranchia</taxon>
        <taxon>Heteroconchia</taxon>
        <taxon>Euheterodonta</taxon>
        <taxon>Imparidentia</taxon>
        <taxon>Neoheterodontei</taxon>
        <taxon>Myida</taxon>
        <taxon>Myoidea</taxon>
        <taxon>Myidae</taxon>
        <taxon>Mya</taxon>
    </lineage>
</organism>
<evidence type="ECO:0000256" key="1">
    <source>
        <dbReference type="ARBA" id="ARBA00001947"/>
    </source>
</evidence>
<dbReference type="SUPFAM" id="SSF51556">
    <property type="entry name" value="Metallo-dependent hydrolases"/>
    <property type="match status" value="1"/>
</dbReference>
<dbReference type="EMBL" id="CP111026">
    <property type="protein sequence ID" value="WAR27251.1"/>
    <property type="molecule type" value="Genomic_DNA"/>
</dbReference>
<dbReference type="InterPro" id="IPR032466">
    <property type="entry name" value="Metal_Hydrolase"/>
</dbReference>
<evidence type="ECO:0000313" key="6">
    <source>
        <dbReference type="EMBL" id="WAR27251.1"/>
    </source>
</evidence>
<dbReference type="PANTHER" id="PTHR11271">
    <property type="entry name" value="GUANINE DEAMINASE"/>
    <property type="match status" value="1"/>
</dbReference>
<sequence>MDETGFVMCGALVHSTDAEPLEIMQHKCIGVKEGKIVFIENEDALSEKIKEFGIPQTDITYLKKGQFLCPGFVDTHLHAPQYPNCGKGLDMGLLDWLQTYTFPTEAKFSDLKYADMVYRKAVRRVLRNGTTTGCYFATLHTDATLLLCDVIKVKKRNYPHITPIVTPRFALSCCQELMSKLGDLAKAYDLPIQTHICETRDEVRIVGETFPGCESYAAMVLAHGIYLSDNEIALIKARNSAISHCPNSNFSIRSGVLDLRRLEEARIKVGLGTDISGGYHPSMLNAIRTAVFVSNIHHIEAEHANYKALSVHEAFRLATLGGAKALGLDNRIGNFAVGKDFDALLIDPSADGSHVDVLPDDSFSDSDDRNILSIYVAGRKVIS</sequence>
<gene>
    <name evidence="6" type="ORF">MAR_012955</name>
</gene>
<evidence type="ECO:0000256" key="3">
    <source>
        <dbReference type="ARBA" id="ARBA00022801"/>
    </source>
</evidence>
<dbReference type="SUPFAM" id="SSF51338">
    <property type="entry name" value="Composite domain of metallo-dependent hydrolases"/>
    <property type="match status" value="1"/>
</dbReference>
<dbReference type="InterPro" id="IPR051607">
    <property type="entry name" value="Metallo-dep_hydrolases"/>
</dbReference>
<proteinExistence type="predicted"/>
<keyword evidence="2" id="KW-0479">Metal-binding</keyword>
<keyword evidence="7" id="KW-1185">Reference proteome</keyword>
<name>A0ABY7G7K9_MYAAR</name>
<dbReference type="InterPro" id="IPR006680">
    <property type="entry name" value="Amidohydro-rel"/>
</dbReference>
<dbReference type="InterPro" id="IPR011059">
    <property type="entry name" value="Metal-dep_hydrolase_composite"/>
</dbReference>
<reference evidence="6" key="1">
    <citation type="submission" date="2022-11" db="EMBL/GenBank/DDBJ databases">
        <title>Centuries of genome instability and evolution in soft-shell clam transmissible cancer (bioRxiv).</title>
        <authorList>
            <person name="Hart S.F.M."/>
            <person name="Yonemitsu M.A."/>
            <person name="Giersch R.M."/>
            <person name="Beal B.F."/>
            <person name="Arriagada G."/>
            <person name="Davis B.W."/>
            <person name="Ostrander E.A."/>
            <person name="Goff S.P."/>
            <person name="Metzger M.J."/>
        </authorList>
    </citation>
    <scope>NUCLEOTIDE SEQUENCE</scope>
    <source>
        <strain evidence="6">MELC-2E11</strain>
        <tissue evidence="6">Siphon/mantle</tissue>
    </source>
</reference>
<accession>A0ABY7G7K9</accession>
<feature type="domain" description="Amidohydrolase-related" evidence="5">
    <location>
        <begin position="67"/>
        <end position="381"/>
    </location>
</feature>
<protein>
    <submittedName>
        <fullName evidence="6">GUAD-like protein</fullName>
    </submittedName>
</protein>
<dbReference type="Proteomes" id="UP001164746">
    <property type="component" value="Chromosome 15"/>
</dbReference>
<evidence type="ECO:0000256" key="4">
    <source>
        <dbReference type="ARBA" id="ARBA00022833"/>
    </source>
</evidence>
<dbReference type="Gene3D" id="3.20.20.140">
    <property type="entry name" value="Metal-dependent hydrolases"/>
    <property type="match status" value="2"/>
</dbReference>
<evidence type="ECO:0000256" key="2">
    <source>
        <dbReference type="ARBA" id="ARBA00022723"/>
    </source>
</evidence>
<evidence type="ECO:0000313" key="7">
    <source>
        <dbReference type="Proteomes" id="UP001164746"/>
    </source>
</evidence>
<dbReference type="PANTHER" id="PTHR11271:SF6">
    <property type="entry name" value="GUANINE DEAMINASE"/>
    <property type="match status" value="1"/>
</dbReference>